<feature type="transmembrane region" description="Helical" evidence="1">
    <location>
        <begin position="603"/>
        <end position="630"/>
    </location>
</feature>
<keyword evidence="1" id="KW-1133">Transmembrane helix</keyword>
<feature type="transmembrane region" description="Helical" evidence="1">
    <location>
        <begin position="642"/>
        <end position="665"/>
    </location>
</feature>
<keyword evidence="1" id="KW-0812">Transmembrane</keyword>
<feature type="domain" description="DUF1468" evidence="3">
    <location>
        <begin position="514"/>
        <end position="666"/>
    </location>
</feature>
<name>A0A9X2PMN1_9HYPH</name>
<feature type="domain" description="DUF112" evidence="2">
    <location>
        <begin position="18"/>
        <end position="439"/>
    </location>
</feature>
<gene>
    <name evidence="4" type="ORF">NVS89_15835</name>
</gene>
<keyword evidence="1" id="KW-0472">Membrane</keyword>
<feature type="transmembrane region" description="Helical" evidence="1">
    <location>
        <begin position="108"/>
        <end position="130"/>
    </location>
</feature>
<dbReference type="EMBL" id="JANTHZ010000007">
    <property type="protein sequence ID" value="MCS0496573.1"/>
    <property type="molecule type" value="Genomic_DNA"/>
</dbReference>
<dbReference type="InterPro" id="IPR002823">
    <property type="entry name" value="DUF112_TM"/>
</dbReference>
<dbReference type="PANTHER" id="PTHR35342:SF5">
    <property type="entry name" value="TRICARBOXYLIC TRANSPORT PROTEIN"/>
    <property type="match status" value="1"/>
</dbReference>
<feature type="transmembrane region" description="Helical" evidence="1">
    <location>
        <begin position="165"/>
        <end position="182"/>
    </location>
</feature>
<evidence type="ECO:0000313" key="5">
    <source>
        <dbReference type="Proteomes" id="UP001151088"/>
    </source>
</evidence>
<evidence type="ECO:0000259" key="3">
    <source>
        <dbReference type="Pfam" id="PF07331"/>
    </source>
</evidence>
<evidence type="ECO:0000256" key="1">
    <source>
        <dbReference type="SAM" id="Phobius"/>
    </source>
</evidence>
<feature type="transmembrane region" description="Helical" evidence="1">
    <location>
        <begin position="385"/>
        <end position="404"/>
    </location>
</feature>
<keyword evidence="5" id="KW-1185">Reference proteome</keyword>
<feature type="transmembrane region" description="Helical" evidence="1">
    <location>
        <begin position="410"/>
        <end position="427"/>
    </location>
</feature>
<accession>A0A9X2PMN1</accession>
<feature type="transmembrane region" description="Helical" evidence="1">
    <location>
        <begin position="136"/>
        <end position="158"/>
    </location>
</feature>
<dbReference type="PANTHER" id="PTHR35342">
    <property type="entry name" value="TRICARBOXYLIC TRANSPORT PROTEIN"/>
    <property type="match status" value="1"/>
</dbReference>
<dbReference type="InterPro" id="IPR009936">
    <property type="entry name" value="DUF1468"/>
</dbReference>
<proteinExistence type="predicted"/>
<feature type="transmembrane region" description="Helical" evidence="1">
    <location>
        <begin position="536"/>
        <end position="554"/>
    </location>
</feature>
<dbReference type="Proteomes" id="UP001151088">
    <property type="component" value="Unassembled WGS sequence"/>
</dbReference>
<feature type="transmembrane region" description="Helical" evidence="1">
    <location>
        <begin position="77"/>
        <end position="96"/>
    </location>
</feature>
<evidence type="ECO:0000259" key="2">
    <source>
        <dbReference type="Pfam" id="PF01970"/>
    </source>
</evidence>
<feature type="transmembrane region" description="Helical" evidence="1">
    <location>
        <begin position="359"/>
        <end position="378"/>
    </location>
</feature>
<sequence length="684" mass="73199">MIDAAGQALLILMDVHRLMFLGLGVLLGIVVGILPGIGGLAGTALLLPFTVGMDTYTAFAFLLGLGATTATGDPIPAIMFGVPGGAGSAATVLDGLPMAKRGEAGRALSAAYMSSMLGGLFGAVLMGFTLPLLQPIVLYVGSPELLAFAVFGISAVAVLSGKAPLRGLVAACLGVMLAMIGADPQTGTLRWTLGSFYLWDGLPLMPLILGLFALPELCDLLIARTSISPTARYSIATGMLQGARDCFRNWWLVLRCSWIGAGFGIIPGIGGSVIDWLAYGHALRTEKDAAKTFGKGDVRGVIASESSNNAKEGGALIPTIAFGVPGSAGMAVLLGAFLFHGLVPGPDMLTKHLQLSYSMVWSIAIANVLGAGICYLFSGHFARLATLRYTLILPSVLGIIYIGAFEGSRSWGDLYALLLLGIFGWVMKQLNWPRAPLILGFVLGDTIERYLFISVERYGVDWFTRPLVILLFALAFYGLMRPLVQDIRALGGIRGVTSRFSPRPHFHASDLFTVALIALFAVMLWQASGWRQNAMIVPATVGGIALVLATISLLNRMFLPPVPAGLDAEGSARHEVGDRIHMDLESDTGHLPRRTVLLRASVFFGWLLGFMVSMALIGLIPTVPIFVVAFMRLEGREPWKLVLPQAIILTLFIYVLFDQIIHIPWPETVLGQMFPALRPFFPSM</sequence>
<evidence type="ECO:0000313" key="4">
    <source>
        <dbReference type="EMBL" id="MCS0496573.1"/>
    </source>
</evidence>
<comment type="caution">
    <text evidence="4">The sequence shown here is derived from an EMBL/GenBank/DDBJ whole genome shotgun (WGS) entry which is preliminary data.</text>
</comment>
<feature type="transmembrane region" description="Helical" evidence="1">
    <location>
        <begin position="202"/>
        <end position="222"/>
    </location>
</feature>
<feature type="transmembrane region" description="Helical" evidence="1">
    <location>
        <begin position="18"/>
        <end position="37"/>
    </location>
</feature>
<dbReference type="AlphaFoldDB" id="A0A9X2PMN1"/>
<feature type="transmembrane region" description="Helical" evidence="1">
    <location>
        <begin position="504"/>
        <end position="524"/>
    </location>
</feature>
<feature type="transmembrane region" description="Helical" evidence="1">
    <location>
        <begin position="315"/>
        <end position="339"/>
    </location>
</feature>
<protein>
    <submittedName>
        <fullName evidence="4">Tripartite tricarboxylate transporter permease</fullName>
    </submittedName>
</protein>
<organism evidence="4 5">
    <name type="scientific">Ancylobacter mangrovi</name>
    <dbReference type="NCBI Taxonomy" id="2972472"/>
    <lineage>
        <taxon>Bacteria</taxon>
        <taxon>Pseudomonadati</taxon>
        <taxon>Pseudomonadota</taxon>
        <taxon>Alphaproteobacteria</taxon>
        <taxon>Hyphomicrobiales</taxon>
        <taxon>Xanthobacteraceae</taxon>
        <taxon>Ancylobacter</taxon>
    </lineage>
</organism>
<feature type="transmembrane region" description="Helical" evidence="1">
    <location>
        <begin position="467"/>
        <end position="484"/>
    </location>
</feature>
<dbReference type="Pfam" id="PF07331">
    <property type="entry name" value="TctB"/>
    <property type="match status" value="1"/>
</dbReference>
<feature type="transmembrane region" description="Helical" evidence="1">
    <location>
        <begin position="44"/>
        <end position="65"/>
    </location>
</feature>
<reference evidence="4" key="1">
    <citation type="submission" date="2022-08" db="EMBL/GenBank/DDBJ databases">
        <authorList>
            <person name="Li F."/>
        </authorList>
    </citation>
    <scope>NUCLEOTIDE SEQUENCE</scope>
    <source>
        <strain evidence="4">MQZ15Z-1</strain>
    </source>
</reference>
<dbReference type="RefSeq" id="WP_258733735.1">
    <property type="nucleotide sequence ID" value="NZ_JANTHY010000005.1"/>
</dbReference>
<dbReference type="Pfam" id="PF01970">
    <property type="entry name" value="TctA"/>
    <property type="match status" value="1"/>
</dbReference>